<keyword evidence="2 10" id="KW-0444">Lipid biosynthesis</keyword>
<dbReference type="GO" id="GO:0043772">
    <property type="term" value="F:acyl-phosphate glycerol-3-phosphate acyltransferase activity"/>
    <property type="evidence" value="ECO:0007669"/>
    <property type="project" value="UniProtKB-UniRule"/>
</dbReference>
<evidence type="ECO:0000256" key="6">
    <source>
        <dbReference type="ARBA" id="ARBA00023098"/>
    </source>
</evidence>
<gene>
    <name evidence="10" type="primary">plsY</name>
    <name evidence="11" type="ORF">G293_01195</name>
</gene>
<evidence type="ECO:0000256" key="9">
    <source>
        <dbReference type="ARBA" id="ARBA00023264"/>
    </source>
</evidence>
<feature type="transmembrane region" description="Helical" evidence="10">
    <location>
        <begin position="120"/>
        <end position="140"/>
    </location>
</feature>
<dbReference type="RefSeq" id="WP_047263939.1">
    <property type="nucleotide sequence ID" value="NZ_CP004021.1"/>
</dbReference>
<evidence type="ECO:0000256" key="5">
    <source>
        <dbReference type="ARBA" id="ARBA00022989"/>
    </source>
</evidence>
<dbReference type="Pfam" id="PF02660">
    <property type="entry name" value="G3P_acyltransf"/>
    <property type="match status" value="1"/>
</dbReference>
<keyword evidence="3 10" id="KW-0808">Transferase</keyword>
<dbReference type="OrthoDB" id="9777124at2"/>
<evidence type="ECO:0000256" key="1">
    <source>
        <dbReference type="ARBA" id="ARBA00022475"/>
    </source>
</evidence>
<accession>A0A0G3I1W4</accession>
<dbReference type="PANTHER" id="PTHR30309">
    <property type="entry name" value="INNER MEMBRANE PROTEIN YGIH"/>
    <property type="match status" value="1"/>
</dbReference>
<sequence>MYNLQFSSYQFTAQIISIILSYIIGSIPFGLLLTRMLGFKDIRYTGSGNIGATNVLRNSNKKLAAITLFLDAIKATITFIIVNKLFNYNVGSLAGFAAFLGHIFPIWLKFKGGKGVSTYLGFLIAVRSDIAILLVVIWVSSALTTGYSSLSSLFSILIITIVIWIKYPEINIPIIFTLMTIIVYWKHIENIKRLILGSEQKIIFKNRNFIKRK</sequence>
<feature type="transmembrane region" description="Helical" evidence="10">
    <location>
        <begin position="12"/>
        <end position="33"/>
    </location>
</feature>
<comment type="function">
    <text evidence="10">Catalyzes the transfer of an acyl group from acyl-phosphate (acyl-PO(4)) to glycerol-3-phosphate (G3P) to form lysophosphatidic acid (LPA). This enzyme utilizes acyl-phosphate as fatty acyl donor, but not acyl-CoA or acyl-ACP.</text>
</comment>
<keyword evidence="5 10" id="KW-1133">Transmembrane helix</keyword>
<dbReference type="EC" id="2.3.1.275" evidence="10"/>
<dbReference type="PANTHER" id="PTHR30309:SF0">
    <property type="entry name" value="GLYCEROL-3-PHOSPHATE ACYLTRANSFERASE-RELATED"/>
    <property type="match status" value="1"/>
</dbReference>
<dbReference type="NCBIfam" id="TIGR00023">
    <property type="entry name" value="glycerol-3-phosphate 1-O-acyltransferase PlsY"/>
    <property type="match status" value="1"/>
</dbReference>
<evidence type="ECO:0000256" key="4">
    <source>
        <dbReference type="ARBA" id="ARBA00022692"/>
    </source>
</evidence>
<dbReference type="EMBL" id="CP004021">
    <property type="protein sequence ID" value="AKK19871.1"/>
    <property type="molecule type" value="Genomic_DNA"/>
</dbReference>
<evidence type="ECO:0000313" key="12">
    <source>
        <dbReference type="Proteomes" id="UP000035503"/>
    </source>
</evidence>
<evidence type="ECO:0000256" key="2">
    <source>
        <dbReference type="ARBA" id="ARBA00022516"/>
    </source>
</evidence>
<dbReference type="PATRIC" id="fig|1277257.4.peg.260"/>
<keyword evidence="1 10" id="KW-1003">Cell membrane</keyword>
<keyword evidence="7 10" id="KW-0472">Membrane</keyword>
<comment type="pathway">
    <text evidence="10">Lipid metabolism; phospholipid metabolism.</text>
</comment>
<keyword evidence="6 10" id="KW-0443">Lipid metabolism</keyword>
<comment type="catalytic activity">
    <reaction evidence="10">
        <text>an acyl phosphate + sn-glycerol 3-phosphate = a 1-acyl-sn-glycero-3-phosphate + phosphate</text>
        <dbReference type="Rhea" id="RHEA:34075"/>
        <dbReference type="ChEBI" id="CHEBI:43474"/>
        <dbReference type="ChEBI" id="CHEBI:57597"/>
        <dbReference type="ChEBI" id="CHEBI:57970"/>
        <dbReference type="ChEBI" id="CHEBI:59918"/>
        <dbReference type="EC" id="2.3.1.275"/>
    </reaction>
</comment>
<comment type="similarity">
    <text evidence="10">Belongs to the PlsY family.</text>
</comment>
<evidence type="ECO:0000256" key="3">
    <source>
        <dbReference type="ARBA" id="ARBA00022679"/>
    </source>
</evidence>
<dbReference type="UniPathway" id="UPA00085"/>
<dbReference type="HAMAP" id="MF_01043">
    <property type="entry name" value="PlsY"/>
    <property type="match status" value="1"/>
</dbReference>
<feature type="transmembrane region" description="Helical" evidence="10">
    <location>
        <begin position="88"/>
        <end position="108"/>
    </location>
</feature>
<keyword evidence="11" id="KW-0012">Acyltransferase</keyword>
<keyword evidence="12" id="KW-1185">Reference proteome</keyword>
<dbReference type="KEGG" id="lau:G293_01195"/>
<keyword evidence="4 10" id="KW-0812">Transmembrane</keyword>
<keyword evidence="9 10" id="KW-1208">Phospholipid metabolism</keyword>
<evidence type="ECO:0000256" key="10">
    <source>
        <dbReference type="HAMAP-Rule" id="MF_01043"/>
    </source>
</evidence>
<dbReference type="GO" id="GO:0005886">
    <property type="term" value="C:plasma membrane"/>
    <property type="evidence" value="ECO:0007669"/>
    <property type="project" value="UniProtKB-SubCell"/>
</dbReference>
<dbReference type="Proteomes" id="UP000035503">
    <property type="component" value="Chromosome"/>
</dbReference>
<proteinExistence type="inferred from homology"/>
<comment type="subcellular location">
    <subcellularLocation>
        <location evidence="10">Cell membrane</location>
        <topology evidence="10">Multi-pass membrane protein</topology>
    </subcellularLocation>
</comment>
<organism evidence="11 12">
    <name type="scientific">Candidatus Liberibacter africanus PTSAPSY</name>
    <dbReference type="NCBI Taxonomy" id="1277257"/>
    <lineage>
        <taxon>Bacteria</taxon>
        <taxon>Pseudomonadati</taxon>
        <taxon>Pseudomonadota</taxon>
        <taxon>Alphaproteobacteria</taxon>
        <taxon>Hyphomicrobiales</taxon>
        <taxon>Rhizobiaceae</taxon>
        <taxon>Liberibacter</taxon>
    </lineage>
</organism>
<feature type="transmembrane region" description="Helical" evidence="10">
    <location>
        <begin position="172"/>
        <end position="188"/>
    </location>
</feature>
<evidence type="ECO:0000256" key="8">
    <source>
        <dbReference type="ARBA" id="ARBA00023209"/>
    </source>
</evidence>
<evidence type="ECO:0000313" key="11">
    <source>
        <dbReference type="EMBL" id="AKK19871.1"/>
    </source>
</evidence>
<reference evidence="11 12" key="1">
    <citation type="journal article" date="2015" name="Genome Announc.">
        <title>Complete Genome Sequence of 'Candidatus Liberibacter africanus,' a Bacterium Associated with Citrus Huanglongbing.</title>
        <authorList>
            <person name="Lin H."/>
            <person name="Pietersen G."/>
            <person name="Han C."/>
            <person name="Read D.A."/>
            <person name="Lou B."/>
            <person name="Gupta G."/>
            <person name="Civerolo E.L."/>
        </authorList>
    </citation>
    <scope>NUCLEOTIDE SEQUENCE [LARGE SCALE GENOMIC DNA]</scope>
    <source>
        <strain evidence="11 12">PTSAPSY</strain>
    </source>
</reference>
<dbReference type="InterPro" id="IPR003811">
    <property type="entry name" value="G3P_acylTferase_PlsY"/>
</dbReference>
<feature type="transmembrane region" description="Helical" evidence="10">
    <location>
        <begin position="146"/>
        <end position="165"/>
    </location>
</feature>
<dbReference type="STRING" id="1277257.G293_01195"/>
<dbReference type="GO" id="GO:0008654">
    <property type="term" value="P:phospholipid biosynthetic process"/>
    <property type="evidence" value="ECO:0007669"/>
    <property type="project" value="UniProtKB-UniRule"/>
</dbReference>
<evidence type="ECO:0000256" key="7">
    <source>
        <dbReference type="ARBA" id="ARBA00023136"/>
    </source>
</evidence>
<comment type="subunit">
    <text evidence="10">Probably interacts with PlsX.</text>
</comment>
<dbReference type="AlphaFoldDB" id="A0A0G3I1W4"/>
<protein>
    <recommendedName>
        <fullName evidence="10">Glycerol-3-phosphate acyltransferase</fullName>
    </recommendedName>
    <alternativeName>
        <fullName evidence="10">Acyl-PO4 G3P acyltransferase</fullName>
    </alternativeName>
    <alternativeName>
        <fullName evidence="10">Acyl-phosphate--glycerol-3-phosphate acyltransferase</fullName>
    </alternativeName>
    <alternativeName>
        <fullName evidence="10">G3P acyltransferase</fullName>
        <shortName evidence="10">GPAT</shortName>
        <ecNumber evidence="10">2.3.1.275</ecNumber>
    </alternativeName>
    <alternativeName>
        <fullName evidence="10">Lysophosphatidic acid synthase</fullName>
        <shortName evidence="10">LPA synthase</shortName>
    </alternativeName>
</protein>
<name>A0A0G3I1W4_LIBAF</name>
<keyword evidence="8 10" id="KW-0594">Phospholipid biosynthesis</keyword>
<dbReference type="SMART" id="SM01207">
    <property type="entry name" value="G3P_acyltransf"/>
    <property type="match status" value="1"/>
</dbReference>